<dbReference type="Proteomes" id="UP000248326">
    <property type="component" value="Unassembled WGS sequence"/>
</dbReference>
<comment type="caution">
    <text evidence="2">The sequence shown here is derived from an EMBL/GenBank/DDBJ whole genome shotgun (WGS) entry which is preliminary data.</text>
</comment>
<organism evidence="2 3">
    <name type="scientific">Deinococcus yavapaiensis KR-236</name>
    <dbReference type="NCBI Taxonomy" id="694435"/>
    <lineage>
        <taxon>Bacteria</taxon>
        <taxon>Thermotogati</taxon>
        <taxon>Deinococcota</taxon>
        <taxon>Deinococci</taxon>
        <taxon>Deinococcales</taxon>
        <taxon>Deinococcaceae</taxon>
        <taxon>Deinococcus</taxon>
    </lineage>
</organism>
<dbReference type="OrthoDB" id="69275at2"/>
<dbReference type="Gene3D" id="3.40.50.620">
    <property type="entry name" value="HUPs"/>
    <property type="match status" value="1"/>
</dbReference>
<protein>
    <submittedName>
        <fullName evidence="2">Nucleotide-binding universal stress UspA family protein</fullName>
    </submittedName>
</protein>
<evidence type="ECO:0000313" key="2">
    <source>
        <dbReference type="EMBL" id="PYE50996.1"/>
    </source>
</evidence>
<reference evidence="2 3" key="1">
    <citation type="submission" date="2018-06" db="EMBL/GenBank/DDBJ databases">
        <title>Genomic Encyclopedia of Type Strains, Phase IV (KMG-IV): sequencing the most valuable type-strain genomes for metagenomic binning, comparative biology and taxonomic classification.</title>
        <authorList>
            <person name="Goeker M."/>
        </authorList>
    </citation>
    <scope>NUCLEOTIDE SEQUENCE [LARGE SCALE GENOMIC DNA]</scope>
    <source>
        <strain evidence="2 3">DSM 18048</strain>
    </source>
</reference>
<dbReference type="InterPro" id="IPR006016">
    <property type="entry name" value="UspA"/>
</dbReference>
<name>A0A318S187_9DEIO</name>
<dbReference type="InterPro" id="IPR014729">
    <property type="entry name" value="Rossmann-like_a/b/a_fold"/>
</dbReference>
<dbReference type="SUPFAM" id="SSF52402">
    <property type="entry name" value="Adenine nucleotide alpha hydrolases-like"/>
    <property type="match status" value="1"/>
</dbReference>
<feature type="domain" description="UspA" evidence="1">
    <location>
        <begin position="1"/>
        <end position="121"/>
    </location>
</feature>
<gene>
    <name evidence="2" type="ORF">DES52_11663</name>
</gene>
<proteinExistence type="predicted"/>
<accession>A0A318S187</accession>
<keyword evidence="3" id="KW-1185">Reference proteome</keyword>
<evidence type="ECO:0000313" key="3">
    <source>
        <dbReference type="Proteomes" id="UP000248326"/>
    </source>
</evidence>
<dbReference type="RefSeq" id="WP_110888183.1">
    <property type="nucleotide sequence ID" value="NZ_QJSX01000016.1"/>
</dbReference>
<evidence type="ECO:0000259" key="1">
    <source>
        <dbReference type="Pfam" id="PF00582"/>
    </source>
</evidence>
<dbReference type="AlphaFoldDB" id="A0A318S187"/>
<sequence>MYRHILVPLDARPDQQLAVHHAFQLSRTLGGHVTLLRLIDHGTPEERSAAQQQLSSLSKGARRPPRLVVQQFSETLQELATYVKDRHVDLIVLPVSGHGGINDDAITALALQLARLTEVNVQLTAATARTPSSRWASFHSAAS</sequence>
<dbReference type="EMBL" id="QJSX01000016">
    <property type="protein sequence ID" value="PYE50996.1"/>
    <property type="molecule type" value="Genomic_DNA"/>
</dbReference>
<dbReference type="Pfam" id="PF00582">
    <property type="entry name" value="Usp"/>
    <property type="match status" value="1"/>
</dbReference>